<dbReference type="SUPFAM" id="SSF82199">
    <property type="entry name" value="SET domain"/>
    <property type="match status" value="2"/>
</dbReference>
<proteinExistence type="predicted"/>
<evidence type="ECO:0000256" key="1">
    <source>
        <dbReference type="ARBA" id="ARBA00022723"/>
    </source>
</evidence>
<dbReference type="GO" id="GO:0046872">
    <property type="term" value="F:metal ion binding"/>
    <property type="evidence" value="ECO:0007669"/>
    <property type="project" value="UniProtKB-KW"/>
</dbReference>
<dbReference type="PANTHER" id="PTHR45953:SF1">
    <property type="entry name" value="IDURONATE 2-SULFATASE"/>
    <property type="match status" value="1"/>
</dbReference>
<dbReference type="InterPro" id="IPR017850">
    <property type="entry name" value="Alkaline_phosphatase_core_sf"/>
</dbReference>
<dbReference type="CDD" id="cd16150">
    <property type="entry name" value="sulfatase_like"/>
    <property type="match status" value="2"/>
</dbReference>
<dbReference type="SUPFAM" id="SSF53649">
    <property type="entry name" value="Alkaline phosphatase-like"/>
    <property type="match status" value="2"/>
</dbReference>
<gene>
    <name evidence="4" type="ORF">BN1708_013000</name>
</gene>
<reference evidence="4 5" key="1">
    <citation type="submission" date="2015-05" db="EMBL/GenBank/DDBJ databases">
        <authorList>
            <person name="Wang D.B."/>
            <person name="Wang M."/>
        </authorList>
    </citation>
    <scope>NUCLEOTIDE SEQUENCE [LARGE SCALE GENOMIC DNA]</scope>
    <source>
        <strain evidence="4">VL1</strain>
    </source>
</reference>
<evidence type="ECO:0000259" key="3">
    <source>
        <dbReference type="PROSITE" id="PS50280"/>
    </source>
</evidence>
<dbReference type="InterPro" id="IPR001214">
    <property type="entry name" value="SET_dom"/>
</dbReference>
<dbReference type="PROSITE" id="PS50280">
    <property type="entry name" value="SET"/>
    <property type="match status" value="2"/>
</dbReference>
<keyword evidence="2" id="KW-0378">Hydrolase</keyword>
<accession>A0A0G4LGT6</accession>
<feature type="domain" description="SET" evidence="3">
    <location>
        <begin position="630"/>
        <end position="785"/>
    </location>
</feature>
<dbReference type="Gene3D" id="2.170.270.10">
    <property type="entry name" value="SET domain"/>
    <property type="match status" value="2"/>
</dbReference>
<evidence type="ECO:0000256" key="2">
    <source>
        <dbReference type="ARBA" id="ARBA00022801"/>
    </source>
</evidence>
<dbReference type="InterPro" id="IPR046341">
    <property type="entry name" value="SET_dom_sf"/>
</dbReference>
<keyword evidence="1" id="KW-0479">Metal-binding</keyword>
<dbReference type="InterPro" id="IPR000917">
    <property type="entry name" value="Sulfatase_N"/>
</dbReference>
<dbReference type="GO" id="GO:0004423">
    <property type="term" value="F:iduronate-2-sulfatase activity"/>
    <property type="evidence" value="ECO:0007669"/>
    <property type="project" value="TreeGrafter"/>
</dbReference>
<keyword evidence="5" id="KW-1185">Reference proteome</keyword>
<dbReference type="Proteomes" id="UP000044602">
    <property type="component" value="Unassembled WGS sequence"/>
</dbReference>
<organism evidence="4 5">
    <name type="scientific">Verticillium longisporum</name>
    <name type="common">Verticillium dahliae var. longisporum</name>
    <dbReference type="NCBI Taxonomy" id="100787"/>
    <lineage>
        <taxon>Eukaryota</taxon>
        <taxon>Fungi</taxon>
        <taxon>Dikarya</taxon>
        <taxon>Ascomycota</taxon>
        <taxon>Pezizomycotina</taxon>
        <taxon>Sordariomycetes</taxon>
        <taxon>Hypocreomycetidae</taxon>
        <taxon>Glomerellales</taxon>
        <taxon>Plectosphaerellaceae</taxon>
        <taxon>Verticillium</taxon>
    </lineage>
</organism>
<dbReference type="SMART" id="SM00317">
    <property type="entry name" value="SET"/>
    <property type="match status" value="2"/>
</dbReference>
<dbReference type="Gene3D" id="3.40.720.10">
    <property type="entry name" value="Alkaline Phosphatase, subunit A"/>
    <property type="match status" value="2"/>
</dbReference>
<dbReference type="Pfam" id="PF00856">
    <property type="entry name" value="SET"/>
    <property type="match status" value="2"/>
</dbReference>
<name>A0A0G4LGT6_VERLO</name>
<protein>
    <recommendedName>
        <fullName evidence="3">SET domain-containing protein</fullName>
    </recommendedName>
</protein>
<dbReference type="EMBL" id="CVQH01012225">
    <property type="protein sequence ID" value="CRK21124.1"/>
    <property type="molecule type" value="Genomic_DNA"/>
</dbReference>
<dbReference type="GO" id="GO:0005737">
    <property type="term" value="C:cytoplasm"/>
    <property type="evidence" value="ECO:0007669"/>
    <property type="project" value="TreeGrafter"/>
</dbReference>
<dbReference type="CDD" id="cd20071">
    <property type="entry name" value="SET_SMYD"/>
    <property type="match status" value="2"/>
</dbReference>
<dbReference type="PANTHER" id="PTHR45953">
    <property type="entry name" value="IDURONATE 2-SULFATASE"/>
    <property type="match status" value="1"/>
</dbReference>
<dbReference type="STRING" id="100787.A0A0G4LGT6"/>
<sequence length="1712" mass="191922">MVDSTPPAHEVPARPSGLKVEKPNYIIFMPDQLRYDSLGCSGNKYVKTPNIDKFAAEGTRFTNCFVQASVCAQSRCSIFTGNYSHVAGHRSLENLIKPWEPNLFRSLKERGGYHVACLAPRGDMFAPTVTELSVDEYGFLETPEFTSRWGSFKDDDGNKEDIFKRLFYRGLRDAKEAEDYDDAVVRSALKWLERPPEGPWLLFMPLMFPHLPFMVEEPYFSMYDRSEMPPPSSPEDKTGHEPQYMKIIREKYGTSRATPEIWAEIKATYYGMISRLDDQFGKLMEKTKALGHWDKTITMFFTDHGEYLGDHGLVEKWPSGVSDSLTHEPLIVGGCGLPSGVVYEGMTEMVDLMPTLFQFSGIPEHFPHCGRSMAELLTFAARSGGDGDDESSAEHRKYAFSEGGFLSSEEPLLEQAGYPYDIKAALQHDDTEVVGRAVACRDRKWTYVYRLYEPPELYDRERDVGELHNLAEEAEYVELIMKSQLLFPFYIVTSQAVRESISNKPDTASGVCLSSQLLAAHEPLPICTTRHAAVASDKQQLSSEKVLGGAEDAGSNPWSQTPTNCYHNSTLNSDFCVYTSSRVANGKGTAIITDNLRAAHLARAVALLADATDDPLVHAGSHKPINVQNAKYKIVPIPGKDLGAVATERIVRGEIILQETVSLLIDYAAFGAVPRDEMRRLQGDAIRGLPARHRDRFMEMSPGVHGGDVGFDELVERVMATNSFDVDTDDGVRDDEFFAAFVETARMNHDCRPNVDYRFDPSTLTQRTTAIRDILPGEELTLSYIDGNKYVKTPNIDKFAAEGTRFTNCFVQASVCAQSRCSIFTGNYSHVAGHRSLENLIKPWEPNLFRSLKERGGYHVACLAPRGDMFAPTVTELSVDEYGFLETPEFTSRWGSFKDDDGNKEDIFKRLFYRGLRDAKEAEDYDDAVVRSALKWLERPPEGPWLLFMPLMFPHLPFMVEEPYFSMYDRSEMPPPSSPEDKTGHEPQYMKMIREKYGTSRATPEIWAEIKATYYGMISRLDDQFGKLMEKTKALGHWDKTITMFFTDHGEYLGDHGLVEKWPSGVSDSLTHEPLIVGGCGLPSGVVYEGMTEMVDLMPTLFQFSGIPEHFPHCGRSMAEILTSAARSGGDGDGESSAEHRKYAFSEGGFLSSEEPLLEQAGYPYDIKAALQHDDTEVVGRAVACRDRKWTYVYRLYEPPELYDRERDVGELHNLAEEAEYVEVRRKMEAVILRWMMSTSDFVPWKKDPRFPEVLAGKTPREQWEARTARGVCLSSQLLAAHEPLPICTTRHATVATDKQQLSSEKVLGGAEDAGSNPWSQTPTNCYHNSTLNSDFCVYTSSRVANGKGTAIITDNLRAAHLARAVALLADATDDPLVHAGSHKPINVQNAKYKIVPIPGKDLGAVATERIVRGEIILQETVSLLIDYAAFGAVPRDEMRRLQGDAVRGLPARHRDRFMDMSPGAHGGDVGFDELVERVMATNSFDVDTDDGVRDDEFFAAFVETARMNHDCRPNVDYRFDPSTLTQRTTAIRDILPGEELTLSYIDPLQARDARRARLRANWGFDCTCPICTLPHPHTVASDERIAQIASLRAELADYRASSRATPAMAESLVSLYEQERVWGTLAEGYTLAAIEWNGVGDAWAATRYARLAIEHGIASQWEGHGDVVQMKMLAEDPWGHWSWMLRTRKRMGWGQGRAGEGDDEDEESDEE</sequence>
<evidence type="ECO:0000313" key="4">
    <source>
        <dbReference type="EMBL" id="CRK21124.1"/>
    </source>
</evidence>
<evidence type="ECO:0000313" key="5">
    <source>
        <dbReference type="Proteomes" id="UP000044602"/>
    </source>
</evidence>
<feature type="domain" description="SET" evidence="3">
    <location>
        <begin position="1391"/>
        <end position="1546"/>
    </location>
</feature>
<dbReference type="Pfam" id="PF00884">
    <property type="entry name" value="Sulfatase"/>
    <property type="match status" value="2"/>
</dbReference>